<dbReference type="Proteomes" id="UP001281147">
    <property type="component" value="Unassembled WGS sequence"/>
</dbReference>
<proteinExistence type="predicted"/>
<accession>A0ACC3NZD9</accession>
<keyword evidence="2" id="KW-1185">Reference proteome</keyword>
<protein>
    <submittedName>
        <fullName evidence="1">Uncharacterized protein</fullName>
    </submittedName>
</protein>
<reference evidence="1" key="1">
    <citation type="submission" date="2023-07" db="EMBL/GenBank/DDBJ databases">
        <title>Black Yeasts Isolated from many extreme environments.</title>
        <authorList>
            <person name="Coleine C."/>
            <person name="Stajich J.E."/>
            <person name="Selbmann L."/>
        </authorList>
    </citation>
    <scope>NUCLEOTIDE SEQUENCE</scope>
    <source>
        <strain evidence="1">CCFEE 5714</strain>
    </source>
</reference>
<gene>
    <name evidence="1" type="ORF">LTR37_000049</name>
</gene>
<comment type="caution">
    <text evidence="1">The sequence shown here is derived from an EMBL/GenBank/DDBJ whole genome shotgun (WGS) entry which is preliminary data.</text>
</comment>
<sequence length="442" mass="49222">MPSFSILIVGCGVAGPTLASFLLLLPNPAQEKPHITILERSSPEAQSRGQNVDIRGAGVPIIRKLGLEDVIRASTTGEEGVHFVDSSNRVWASGAADKSGRVQTGTSDIEILRGRLAEICYWRCRSLSDEVKTKGGAGVEFVFNDSLAEIEQDSEKMHIRFAKSGDRRSFDLVVGADGLHSRVRNLVWGTAGEEDRIKRLGMYAAFFSMPSREMDSLWRRWYHAPGRRSIMVRPSDRRDRSTVVMSVINEDDELLRRVAVNGRKGIEAQKRLLREYFNDAGWESERILNEMGAAEDFYYDMVAQVKMEKWSKGRVVLLGDAGYCASPISGMGTTLALSGAYNLAGALNRHIEDYTAAFGEYEDKMRPIVDRAQKLPPGAPHIFAPETAWGILVMRIIFGILSWFRLATLVAMLAGPPANAVFIEDYGFDQAPEWNWPTNKMQ</sequence>
<name>A0ACC3NZD9_9PEZI</name>
<organism evidence="1 2">
    <name type="scientific">Vermiconidia calcicola</name>
    <dbReference type="NCBI Taxonomy" id="1690605"/>
    <lineage>
        <taxon>Eukaryota</taxon>
        <taxon>Fungi</taxon>
        <taxon>Dikarya</taxon>
        <taxon>Ascomycota</taxon>
        <taxon>Pezizomycotina</taxon>
        <taxon>Dothideomycetes</taxon>
        <taxon>Dothideomycetidae</taxon>
        <taxon>Mycosphaerellales</taxon>
        <taxon>Extremaceae</taxon>
        <taxon>Vermiconidia</taxon>
    </lineage>
</organism>
<evidence type="ECO:0000313" key="1">
    <source>
        <dbReference type="EMBL" id="KAK3725901.1"/>
    </source>
</evidence>
<dbReference type="EMBL" id="JAUTXU010000001">
    <property type="protein sequence ID" value="KAK3725901.1"/>
    <property type="molecule type" value="Genomic_DNA"/>
</dbReference>
<evidence type="ECO:0000313" key="2">
    <source>
        <dbReference type="Proteomes" id="UP001281147"/>
    </source>
</evidence>